<dbReference type="KEGG" id="ccp:CHC_T00006276001"/>
<accession>R7QHU5</accession>
<dbReference type="GeneID" id="17325675"/>
<feature type="compositionally biased region" description="Polar residues" evidence="1">
    <location>
        <begin position="279"/>
        <end position="290"/>
    </location>
</feature>
<keyword evidence="3" id="KW-1185">Reference proteome</keyword>
<gene>
    <name evidence="2" type="ORF">CHC_T00006276001</name>
</gene>
<organism evidence="2 3">
    <name type="scientific">Chondrus crispus</name>
    <name type="common">Carrageen Irish moss</name>
    <name type="synonym">Polymorpha crispa</name>
    <dbReference type="NCBI Taxonomy" id="2769"/>
    <lineage>
        <taxon>Eukaryota</taxon>
        <taxon>Rhodophyta</taxon>
        <taxon>Florideophyceae</taxon>
        <taxon>Rhodymeniophycidae</taxon>
        <taxon>Gigartinales</taxon>
        <taxon>Gigartinaceae</taxon>
        <taxon>Chondrus</taxon>
    </lineage>
</organism>
<dbReference type="AlphaFoldDB" id="R7QHU5"/>
<dbReference type="EMBL" id="HG001898">
    <property type="protein sequence ID" value="CDF38087.1"/>
    <property type="molecule type" value="Genomic_DNA"/>
</dbReference>
<sequence>MSNLLTLGDATLRTDDLALLVPPAWLNDALISFWLEHLTAHVLPPDARAVLLPPNLAFFLALCNGPYALPRAALGILGNPLRPPAPTCNTPTRAASCATCRSATPSSRSCRSTTASRATRPPWRRPAARTGASWCWSGARGRSSTSTRSRVAPTARSPPRSPQSCSASCSCQARPASPSTFRCSRTATTVALTCASSQRTWCANIWTTAASRTCTLMLCRRHPRMSRRSGRRSVSLCAASSTSASGGKRAKGLRGHGSNTRAVALKALASFTKDVHQNPDATATKSDSTNTPPPCKYTRPSPVSRLGSHRAPLPHREAALQKINLSPLPSPPGVSPPPTFFHLLVNLRCKNDRFQVGRPVH</sequence>
<feature type="compositionally biased region" description="Low complexity" evidence="1">
    <location>
        <begin position="102"/>
        <end position="121"/>
    </location>
</feature>
<feature type="region of interest" description="Disordered" evidence="1">
    <location>
        <begin position="102"/>
        <end position="166"/>
    </location>
</feature>
<reference evidence="3" key="1">
    <citation type="journal article" date="2013" name="Proc. Natl. Acad. Sci. U.S.A.">
        <title>Genome structure and metabolic features in the red seaweed Chondrus crispus shed light on evolution of the Archaeplastida.</title>
        <authorList>
            <person name="Collen J."/>
            <person name="Porcel B."/>
            <person name="Carre W."/>
            <person name="Ball S.G."/>
            <person name="Chaparro C."/>
            <person name="Tonon T."/>
            <person name="Barbeyron T."/>
            <person name="Michel G."/>
            <person name="Noel B."/>
            <person name="Valentin K."/>
            <person name="Elias M."/>
            <person name="Artiguenave F."/>
            <person name="Arun A."/>
            <person name="Aury J.M."/>
            <person name="Barbosa-Neto J.F."/>
            <person name="Bothwell J.H."/>
            <person name="Bouget F.Y."/>
            <person name="Brillet L."/>
            <person name="Cabello-Hurtado F."/>
            <person name="Capella-Gutierrez S."/>
            <person name="Charrier B."/>
            <person name="Cladiere L."/>
            <person name="Cock J.M."/>
            <person name="Coelho S.M."/>
            <person name="Colleoni C."/>
            <person name="Czjzek M."/>
            <person name="Da Silva C."/>
            <person name="Delage L."/>
            <person name="Denoeud F."/>
            <person name="Deschamps P."/>
            <person name="Dittami S.M."/>
            <person name="Gabaldon T."/>
            <person name="Gachon C.M."/>
            <person name="Groisillier A."/>
            <person name="Herve C."/>
            <person name="Jabbari K."/>
            <person name="Katinka M."/>
            <person name="Kloareg B."/>
            <person name="Kowalczyk N."/>
            <person name="Labadie K."/>
            <person name="Leblanc C."/>
            <person name="Lopez P.J."/>
            <person name="McLachlan D.H."/>
            <person name="Meslet-Cladiere L."/>
            <person name="Moustafa A."/>
            <person name="Nehr Z."/>
            <person name="Nyvall Collen P."/>
            <person name="Panaud O."/>
            <person name="Partensky F."/>
            <person name="Poulain J."/>
            <person name="Rensing S.A."/>
            <person name="Rousvoal S."/>
            <person name="Samson G."/>
            <person name="Symeonidi A."/>
            <person name="Weissenbach J."/>
            <person name="Zambounis A."/>
            <person name="Wincker P."/>
            <person name="Boyen C."/>
        </authorList>
    </citation>
    <scope>NUCLEOTIDE SEQUENCE [LARGE SCALE GENOMIC DNA]</scope>
    <source>
        <strain evidence="3">cv. Stackhouse</strain>
    </source>
</reference>
<name>R7QHU5_CHOCR</name>
<evidence type="ECO:0000313" key="3">
    <source>
        <dbReference type="Proteomes" id="UP000012073"/>
    </source>
</evidence>
<protein>
    <submittedName>
        <fullName evidence="2">Uncharacterized protein</fullName>
    </submittedName>
</protein>
<feature type="region of interest" description="Disordered" evidence="1">
    <location>
        <begin position="275"/>
        <end position="310"/>
    </location>
</feature>
<dbReference type="SUPFAM" id="SSF54001">
    <property type="entry name" value="Cysteine proteinases"/>
    <property type="match status" value="1"/>
</dbReference>
<dbReference type="Gramene" id="CDF38087">
    <property type="protein sequence ID" value="CDF38087"/>
    <property type="gene ID" value="CHC_T00006276001"/>
</dbReference>
<dbReference type="InterPro" id="IPR038765">
    <property type="entry name" value="Papain-like_cys_pep_sf"/>
</dbReference>
<dbReference type="Gene3D" id="3.40.395.10">
    <property type="entry name" value="Adenoviral Proteinase, Chain A"/>
    <property type="match status" value="1"/>
</dbReference>
<dbReference type="STRING" id="2769.R7QHU5"/>
<evidence type="ECO:0000256" key="1">
    <source>
        <dbReference type="SAM" id="MobiDB-lite"/>
    </source>
</evidence>
<evidence type="ECO:0000313" key="2">
    <source>
        <dbReference type="EMBL" id="CDF38087.1"/>
    </source>
</evidence>
<dbReference type="RefSeq" id="XP_005717956.1">
    <property type="nucleotide sequence ID" value="XM_005717899.1"/>
</dbReference>
<feature type="region of interest" description="Disordered" evidence="1">
    <location>
        <begin position="230"/>
        <end position="257"/>
    </location>
</feature>
<feature type="compositionally biased region" description="Low complexity" evidence="1">
    <location>
        <begin position="128"/>
        <end position="166"/>
    </location>
</feature>
<dbReference type="Proteomes" id="UP000012073">
    <property type="component" value="Unassembled WGS sequence"/>
</dbReference>
<proteinExistence type="predicted"/>